<evidence type="ECO:0000256" key="8">
    <source>
        <dbReference type="ARBA" id="ARBA00022833"/>
    </source>
</evidence>
<evidence type="ECO:0000256" key="4">
    <source>
        <dbReference type="ARBA" id="ARBA00006759"/>
    </source>
</evidence>
<dbReference type="HAMAP" id="MF_01374">
    <property type="entry name" value="Glyoxalase_2"/>
    <property type="match status" value="1"/>
</dbReference>
<dbReference type="AlphaFoldDB" id="A0A3B0RTS0"/>
<name>A0A3B0RTS0_9ZZZZ</name>
<dbReference type="CDD" id="cd07723">
    <property type="entry name" value="hydroxyacylglutathione_hydrolase_MBL-fold"/>
    <property type="match status" value="1"/>
</dbReference>
<accession>A0A3B0RTS0</accession>
<evidence type="ECO:0000256" key="1">
    <source>
        <dbReference type="ARBA" id="ARBA00001623"/>
    </source>
</evidence>
<evidence type="ECO:0000256" key="2">
    <source>
        <dbReference type="ARBA" id="ARBA00001947"/>
    </source>
</evidence>
<evidence type="ECO:0000256" key="6">
    <source>
        <dbReference type="ARBA" id="ARBA00022723"/>
    </source>
</evidence>
<dbReference type="Pfam" id="PF16123">
    <property type="entry name" value="HAGH_C"/>
    <property type="match status" value="1"/>
</dbReference>
<evidence type="ECO:0000256" key="5">
    <source>
        <dbReference type="ARBA" id="ARBA00011917"/>
    </source>
</evidence>
<evidence type="ECO:0000256" key="3">
    <source>
        <dbReference type="ARBA" id="ARBA00004963"/>
    </source>
</evidence>
<gene>
    <name evidence="11" type="ORF">MNBD_ALPHA08-2403</name>
</gene>
<dbReference type="PANTHER" id="PTHR43705:SF1">
    <property type="entry name" value="HYDROXYACYLGLUTATHIONE HYDROLASE GLOB"/>
    <property type="match status" value="1"/>
</dbReference>
<dbReference type="NCBIfam" id="TIGR03413">
    <property type="entry name" value="GSH_gloB"/>
    <property type="match status" value="1"/>
</dbReference>
<dbReference type="InterPro" id="IPR001279">
    <property type="entry name" value="Metallo-B-lactamas"/>
</dbReference>
<dbReference type="SMART" id="SM00849">
    <property type="entry name" value="Lactamase_B"/>
    <property type="match status" value="1"/>
</dbReference>
<dbReference type="Pfam" id="PF00753">
    <property type="entry name" value="Lactamase_B"/>
    <property type="match status" value="1"/>
</dbReference>
<evidence type="ECO:0000259" key="10">
    <source>
        <dbReference type="SMART" id="SM00849"/>
    </source>
</evidence>
<evidence type="ECO:0000313" key="11">
    <source>
        <dbReference type="EMBL" id="VAV87933.1"/>
    </source>
</evidence>
<dbReference type="EC" id="3.1.2.6" evidence="5"/>
<feature type="domain" description="Metallo-beta-lactamase" evidence="10">
    <location>
        <begin position="14"/>
        <end position="172"/>
    </location>
</feature>
<comment type="pathway">
    <text evidence="3">Secondary metabolite metabolism; methylglyoxal degradation; (R)-lactate from methylglyoxal: step 2/2.</text>
</comment>
<dbReference type="InterPro" id="IPR032282">
    <property type="entry name" value="HAGH_C"/>
</dbReference>
<organism evidence="11">
    <name type="scientific">hydrothermal vent metagenome</name>
    <dbReference type="NCBI Taxonomy" id="652676"/>
    <lineage>
        <taxon>unclassified sequences</taxon>
        <taxon>metagenomes</taxon>
        <taxon>ecological metagenomes</taxon>
    </lineage>
</organism>
<comment type="catalytic activity">
    <reaction evidence="1">
        <text>an S-(2-hydroxyacyl)glutathione + H2O = a 2-hydroxy carboxylate + glutathione + H(+)</text>
        <dbReference type="Rhea" id="RHEA:21864"/>
        <dbReference type="ChEBI" id="CHEBI:15377"/>
        <dbReference type="ChEBI" id="CHEBI:15378"/>
        <dbReference type="ChEBI" id="CHEBI:57925"/>
        <dbReference type="ChEBI" id="CHEBI:58896"/>
        <dbReference type="ChEBI" id="CHEBI:71261"/>
        <dbReference type="EC" id="3.1.2.6"/>
    </reaction>
</comment>
<dbReference type="PIRSF" id="PIRSF005457">
    <property type="entry name" value="Glx"/>
    <property type="match status" value="1"/>
</dbReference>
<dbReference type="EMBL" id="UOEC01000035">
    <property type="protein sequence ID" value="VAV87933.1"/>
    <property type="molecule type" value="Genomic_DNA"/>
</dbReference>
<dbReference type="InterPro" id="IPR017782">
    <property type="entry name" value="Hydroxyacylglutathione_Hdrlase"/>
</dbReference>
<protein>
    <recommendedName>
        <fullName evidence="5">hydroxyacylglutathione hydrolase</fullName>
        <ecNumber evidence="5">3.1.2.6</ecNumber>
    </recommendedName>
    <alternativeName>
        <fullName evidence="9">Glyoxalase II</fullName>
    </alternativeName>
</protein>
<dbReference type="PANTHER" id="PTHR43705">
    <property type="entry name" value="HYDROXYACYLGLUTATHIONE HYDROLASE"/>
    <property type="match status" value="1"/>
</dbReference>
<dbReference type="InterPro" id="IPR035680">
    <property type="entry name" value="Clx_II_MBL"/>
</dbReference>
<reference evidence="11" key="1">
    <citation type="submission" date="2018-06" db="EMBL/GenBank/DDBJ databases">
        <authorList>
            <person name="Zhirakovskaya E."/>
        </authorList>
    </citation>
    <scope>NUCLEOTIDE SEQUENCE</scope>
</reference>
<dbReference type="SUPFAM" id="SSF56281">
    <property type="entry name" value="Metallo-hydrolase/oxidoreductase"/>
    <property type="match status" value="1"/>
</dbReference>
<dbReference type="InterPro" id="IPR036866">
    <property type="entry name" value="RibonucZ/Hydroxyglut_hydro"/>
</dbReference>
<keyword evidence="8" id="KW-0862">Zinc</keyword>
<dbReference type="GO" id="GO:0019243">
    <property type="term" value="P:methylglyoxal catabolic process to D-lactate via S-lactoyl-glutathione"/>
    <property type="evidence" value="ECO:0007669"/>
    <property type="project" value="InterPro"/>
</dbReference>
<dbReference type="GO" id="GO:0046872">
    <property type="term" value="F:metal ion binding"/>
    <property type="evidence" value="ECO:0007669"/>
    <property type="project" value="UniProtKB-KW"/>
</dbReference>
<dbReference type="GO" id="GO:0004416">
    <property type="term" value="F:hydroxyacylglutathione hydrolase activity"/>
    <property type="evidence" value="ECO:0007669"/>
    <property type="project" value="UniProtKB-EC"/>
</dbReference>
<comment type="similarity">
    <text evidence="4">Belongs to the metallo-beta-lactamase superfamily. Glyoxalase II family.</text>
</comment>
<keyword evidence="7 11" id="KW-0378">Hydrolase</keyword>
<dbReference type="Gene3D" id="3.60.15.10">
    <property type="entry name" value="Ribonuclease Z/Hydroxyacylglutathione hydrolase-like"/>
    <property type="match status" value="1"/>
</dbReference>
<proteinExistence type="inferred from homology"/>
<comment type="cofactor">
    <cofactor evidence="2">
        <name>Zn(2+)</name>
        <dbReference type="ChEBI" id="CHEBI:29105"/>
    </cofactor>
</comment>
<dbReference type="InterPro" id="IPR050110">
    <property type="entry name" value="Glyoxalase_II_hydrolase"/>
</dbReference>
<sequence length="256" mass="28213">MSDLEIYQFNCRQDNFGVLIHDPEIGVTASIDAPDADAVNQALAEKGWTLSHILLTHHHYDHVDGNAALKKKWGAIVVGNKADAARLPEIDQPVKCGSTYQFGMHEARFIDTPGHTIGHVAIYFASQNLLFTGDTMFALGCGRLFEGSAKQMWQSLTTLAALPDETIVYCGHEYTQANAAFALSVDPDNEQLKARANEIDQLRAKGLPTLPTTIGAEKATNPFLRPADKKIRGTLHMPDASDVKVFTEIRHRKDNF</sequence>
<evidence type="ECO:0000256" key="7">
    <source>
        <dbReference type="ARBA" id="ARBA00022801"/>
    </source>
</evidence>
<keyword evidence="6" id="KW-0479">Metal-binding</keyword>
<evidence type="ECO:0000256" key="9">
    <source>
        <dbReference type="ARBA" id="ARBA00031044"/>
    </source>
</evidence>